<dbReference type="Proteomes" id="UP000642920">
    <property type="component" value="Unassembled WGS sequence"/>
</dbReference>
<keyword evidence="1" id="KW-1133">Transmembrane helix</keyword>
<keyword evidence="1" id="KW-0472">Membrane</keyword>
<feature type="transmembrane region" description="Helical" evidence="1">
    <location>
        <begin position="21"/>
        <end position="40"/>
    </location>
</feature>
<evidence type="ECO:0000313" key="3">
    <source>
        <dbReference type="Proteomes" id="UP000642920"/>
    </source>
</evidence>
<gene>
    <name evidence="2" type="ORF">JKP34_17480</name>
</gene>
<dbReference type="AlphaFoldDB" id="A0A937DLA1"/>
<keyword evidence="3" id="KW-1185">Reference proteome</keyword>
<evidence type="ECO:0000313" key="2">
    <source>
        <dbReference type="EMBL" id="MBL0767061.1"/>
    </source>
</evidence>
<comment type="caution">
    <text evidence="2">The sequence shown here is derived from an EMBL/GenBank/DDBJ whole genome shotgun (WGS) entry which is preliminary data.</text>
</comment>
<dbReference type="RefSeq" id="WP_201924370.1">
    <property type="nucleotide sequence ID" value="NZ_JAERQG010000006.1"/>
</dbReference>
<dbReference type="EMBL" id="JAERQG010000006">
    <property type="protein sequence ID" value="MBL0767061.1"/>
    <property type="molecule type" value="Genomic_DNA"/>
</dbReference>
<accession>A0A937DLA1</accession>
<sequence length="45" mass="5329">MSEKEQQNTDGRPPILGKWSNFYWLVFGVLVLLIIIFYSITNYYA</sequence>
<reference evidence="2" key="1">
    <citation type="submission" date="2021-01" db="EMBL/GenBank/DDBJ databases">
        <title>Marivirga sp. nov., isolated from intertidal surface sediments.</title>
        <authorList>
            <person name="Zhang M."/>
        </authorList>
    </citation>
    <scope>NUCLEOTIDE SEQUENCE</scope>
    <source>
        <strain evidence="2">SM1354</strain>
    </source>
</reference>
<protein>
    <submittedName>
        <fullName evidence="2">Uncharacterized protein</fullName>
    </submittedName>
</protein>
<proteinExistence type="predicted"/>
<evidence type="ECO:0000256" key="1">
    <source>
        <dbReference type="SAM" id="Phobius"/>
    </source>
</evidence>
<organism evidence="2 3">
    <name type="scientific">Marivirga atlantica</name>
    <dbReference type="NCBI Taxonomy" id="1548457"/>
    <lineage>
        <taxon>Bacteria</taxon>
        <taxon>Pseudomonadati</taxon>
        <taxon>Bacteroidota</taxon>
        <taxon>Cytophagia</taxon>
        <taxon>Cytophagales</taxon>
        <taxon>Marivirgaceae</taxon>
        <taxon>Marivirga</taxon>
    </lineage>
</organism>
<name>A0A937DLA1_9BACT</name>
<keyword evidence="1" id="KW-0812">Transmembrane</keyword>